<dbReference type="Gene3D" id="3.40.50.1000">
    <property type="entry name" value="HAD superfamily/HAD-like"/>
    <property type="match status" value="2"/>
</dbReference>
<gene>
    <name evidence="1" type="ORF">AWJ14_08145</name>
</gene>
<dbReference type="InterPro" id="IPR006356">
    <property type="entry name" value="HAD-SF_hydro_IIA_hyp3"/>
</dbReference>
<dbReference type="NCBIfam" id="TIGR01459">
    <property type="entry name" value="HAD-SF-IIA-hyp4"/>
    <property type="match status" value="1"/>
</dbReference>
<dbReference type="STRING" id="1480615.AWJ14_08145"/>
<dbReference type="AlphaFoldDB" id="A0A1C1YUM5"/>
<protein>
    <submittedName>
        <fullName evidence="1">HAD family hydrolase</fullName>
    </submittedName>
</protein>
<dbReference type="Pfam" id="PF13344">
    <property type="entry name" value="Hydrolase_6"/>
    <property type="match status" value="1"/>
</dbReference>
<dbReference type="GO" id="GO:0016791">
    <property type="term" value="F:phosphatase activity"/>
    <property type="evidence" value="ECO:0007669"/>
    <property type="project" value="TreeGrafter"/>
</dbReference>
<sequence length="284" mass="31101">MPSAIRITELDQLTDRVDVLLCDVWGVIHNGVNPFPLSVETLKAARARGQTVILITNSPRPASDVRLQFETIGVDPDCFDDMVTSGDVTRQLVREAPRAIYFVGPERDRMLVDGLDVALVDAPDAGAVLCTGLFEDETEKPEDYRALLETFRERDLPFICANPDRVVERGDRLVPCAGALADLYADMGGTTRIAGKPHAPIYREALARARAIRGEVDTGRVLAIGDGVTTDIRGAMDNGVPSLFIARGIHAREYGEGRATDEARLHAFLERAGVAPSYWMEWLA</sequence>
<reference evidence="1 2" key="1">
    <citation type="submission" date="2015-12" db="EMBL/GenBank/DDBJ databases">
        <authorList>
            <person name="Shamseldin A."/>
            <person name="Moawad H."/>
            <person name="Abd El-Rahim W.M."/>
            <person name="Sadowsky M.J."/>
        </authorList>
    </citation>
    <scope>NUCLEOTIDE SEQUENCE [LARGE SCALE GENOMIC DNA]</scope>
    <source>
        <strain evidence="1 2">JC234</strain>
    </source>
</reference>
<dbReference type="PANTHER" id="PTHR19288">
    <property type="entry name" value="4-NITROPHENYLPHOSPHATASE-RELATED"/>
    <property type="match status" value="1"/>
</dbReference>
<evidence type="ECO:0000313" key="1">
    <source>
        <dbReference type="EMBL" id="OCW57189.1"/>
    </source>
</evidence>
<dbReference type="NCBIfam" id="TIGR01460">
    <property type="entry name" value="HAD-SF-IIA"/>
    <property type="match status" value="1"/>
</dbReference>
<accession>A0A1C1YUM5</accession>
<dbReference type="CDD" id="cd07525">
    <property type="entry name" value="HAD_like"/>
    <property type="match status" value="1"/>
</dbReference>
<keyword evidence="2" id="KW-1185">Reference proteome</keyword>
<dbReference type="PANTHER" id="PTHR19288:SF90">
    <property type="entry name" value="OS08G0542600 PROTEIN"/>
    <property type="match status" value="1"/>
</dbReference>
<comment type="caution">
    <text evidence="1">The sequence shown here is derived from an EMBL/GenBank/DDBJ whole genome shotgun (WGS) entry which is preliminary data.</text>
</comment>
<evidence type="ECO:0000313" key="2">
    <source>
        <dbReference type="Proteomes" id="UP000094795"/>
    </source>
</evidence>
<dbReference type="EMBL" id="LQZT01000023">
    <property type="protein sequence ID" value="OCW57189.1"/>
    <property type="molecule type" value="Genomic_DNA"/>
</dbReference>
<name>A0A1C1YUM5_9HYPH</name>
<dbReference type="InterPro" id="IPR036412">
    <property type="entry name" value="HAD-like_sf"/>
</dbReference>
<dbReference type="Pfam" id="PF13242">
    <property type="entry name" value="Hydrolase_like"/>
    <property type="match status" value="1"/>
</dbReference>
<organism evidence="1 2">
    <name type="scientific">Hoeflea olei</name>
    <dbReference type="NCBI Taxonomy" id="1480615"/>
    <lineage>
        <taxon>Bacteria</taxon>
        <taxon>Pseudomonadati</taxon>
        <taxon>Pseudomonadota</taxon>
        <taxon>Alphaproteobacteria</taxon>
        <taxon>Hyphomicrobiales</taxon>
        <taxon>Rhizobiaceae</taxon>
        <taxon>Hoeflea</taxon>
    </lineage>
</organism>
<dbReference type="InterPro" id="IPR023214">
    <property type="entry name" value="HAD_sf"/>
</dbReference>
<keyword evidence="1" id="KW-0378">Hydrolase</keyword>
<proteinExistence type="predicted"/>
<dbReference type="InterPro" id="IPR006357">
    <property type="entry name" value="HAD-SF_hydro_IIA"/>
</dbReference>
<dbReference type="OrthoDB" id="9791073at2"/>
<dbReference type="Proteomes" id="UP000094795">
    <property type="component" value="Unassembled WGS sequence"/>
</dbReference>
<dbReference type="SUPFAM" id="SSF56784">
    <property type="entry name" value="HAD-like"/>
    <property type="match status" value="1"/>
</dbReference>
<dbReference type="GO" id="GO:0005737">
    <property type="term" value="C:cytoplasm"/>
    <property type="evidence" value="ECO:0007669"/>
    <property type="project" value="TreeGrafter"/>
</dbReference>